<dbReference type="Proteomes" id="UP001058974">
    <property type="component" value="Chromosome 3"/>
</dbReference>
<gene>
    <name evidence="1" type="ORF">KIW84_031467</name>
</gene>
<protein>
    <submittedName>
        <fullName evidence="1">Uncharacterized protein</fullName>
    </submittedName>
</protein>
<proteinExistence type="predicted"/>
<comment type="caution">
    <text evidence="1">The sequence shown here is derived from an EMBL/GenBank/DDBJ whole genome shotgun (WGS) entry which is preliminary data.</text>
</comment>
<dbReference type="Gramene" id="Psat03G0146700-T1">
    <property type="protein sequence ID" value="KAI5425656.1"/>
    <property type="gene ID" value="KIW84_031467"/>
</dbReference>
<reference evidence="1 2" key="1">
    <citation type="journal article" date="2022" name="Nat. Genet.">
        <title>Improved pea reference genome and pan-genome highlight genomic features and evolutionary characteristics.</title>
        <authorList>
            <person name="Yang T."/>
            <person name="Liu R."/>
            <person name="Luo Y."/>
            <person name="Hu S."/>
            <person name="Wang D."/>
            <person name="Wang C."/>
            <person name="Pandey M.K."/>
            <person name="Ge S."/>
            <person name="Xu Q."/>
            <person name="Li N."/>
            <person name="Li G."/>
            <person name="Huang Y."/>
            <person name="Saxena R.K."/>
            <person name="Ji Y."/>
            <person name="Li M."/>
            <person name="Yan X."/>
            <person name="He Y."/>
            <person name="Liu Y."/>
            <person name="Wang X."/>
            <person name="Xiang C."/>
            <person name="Varshney R.K."/>
            <person name="Ding H."/>
            <person name="Gao S."/>
            <person name="Zong X."/>
        </authorList>
    </citation>
    <scope>NUCLEOTIDE SEQUENCE [LARGE SCALE GENOMIC DNA]</scope>
    <source>
        <strain evidence="1 2">cv. Zhongwan 6</strain>
    </source>
</reference>
<dbReference type="AlphaFoldDB" id="A0A9D4XVV5"/>
<dbReference type="EMBL" id="JAMSHJ010000003">
    <property type="protein sequence ID" value="KAI5425656.1"/>
    <property type="molecule type" value="Genomic_DNA"/>
</dbReference>
<sequence length="93" mass="10372">MNHGDVFATGGEDCDSDCDLDNWVRACAPGESINNWTAENVVQVTLQTESDITESTMNSSVMAQYDFDNPIYQAEEESEDDCELPAELVRFLK</sequence>
<evidence type="ECO:0000313" key="1">
    <source>
        <dbReference type="EMBL" id="KAI5425656.1"/>
    </source>
</evidence>
<accession>A0A9D4XVV5</accession>
<name>A0A9D4XVV5_PEA</name>
<evidence type="ECO:0000313" key="2">
    <source>
        <dbReference type="Proteomes" id="UP001058974"/>
    </source>
</evidence>
<organism evidence="1 2">
    <name type="scientific">Pisum sativum</name>
    <name type="common">Garden pea</name>
    <name type="synonym">Lathyrus oleraceus</name>
    <dbReference type="NCBI Taxonomy" id="3888"/>
    <lineage>
        <taxon>Eukaryota</taxon>
        <taxon>Viridiplantae</taxon>
        <taxon>Streptophyta</taxon>
        <taxon>Embryophyta</taxon>
        <taxon>Tracheophyta</taxon>
        <taxon>Spermatophyta</taxon>
        <taxon>Magnoliopsida</taxon>
        <taxon>eudicotyledons</taxon>
        <taxon>Gunneridae</taxon>
        <taxon>Pentapetalae</taxon>
        <taxon>rosids</taxon>
        <taxon>fabids</taxon>
        <taxon>Fabales</taxon>
        <taxon>Fabaceae</taxon>
        <taxon>Papilionoideae</taxon>
        <taxon>50 kb inversion clade</taxon>
        <taxon>NPAAA clade</taxon>
        <taxon>Hologalegina</taxon>
        <taxon>IRL clade</taxon>
        <taxon>Fabeae</taxon>
        <taxon>Lathyrus</taxon>
    </lineage>
</organism>
<keyword evidence="2" id="KW-1185">Reference proteome</keyword>